<dbReference type="PANTHER" id="PTHR43085">
    <property type="entry name" value="HEXOKINASE FAMILY MEMBER"/>
    <property type="match status" value="1"/>
</dbReference>
<dbReference type="EMBL" id="JAJADR010000008">
    <property type="protein sequence ID" value="MCB2410503.1"/>
    <property type="molecule type" value="Genomic_DNA"/>
</dbReference>
<evidence type="ECO:0000313" key="6">
    <source>
        <dbReference type="Proteomes" id="UP001165296"/>
    </source>
</evidence>
<protein>
    <submittedName>
        <fullName evidence="5">PfkB family carbohydrate kinase</fullName>
    </submittedName>
</protein>
<dbReference type="RefSeq" id="WP_226179478.1">
    <property type="nucleotide sequence ID" value="NZ_JAJADR010000008.1"/>
</dbReference>
<keyword evidence="2" id="KW-0808">Transferase</keyword>
<name>A0ABS8AXK1_9BACT</name>
<feature type="domain" description="Carbohydrate kinase PfkB" evidence="4">
    <location>
        <begin position="22"/>
        <end position="273"/>
    </location>
</feature>
<sequence length="283" mass="30376">MLLSRPIICFGEILWDMAAAGRRPAGTPLLLALQLQPLHPAVQLISRVGDDELGHALLAFSTRQGLDTQWVQRSETHVTGVLKTALQPGGEVSCKVVGPAAWDYIEYAPALRTAVEQAGMLIYDSLAARSFASRETLYRLLLHAPCKVFIVGLCAPHYSREVVKYLLQQADIVVLTQVELEEIMGWLGRSSQVATALPWLAGHFDLQAICVTHGAQGPALWAHHTLVTGIEHALAGPPGSGEAAFVAALLSSWLQAATPLECLRQACQAAAALAPDPAVYALR</sequence>
<dbReference type="Pfam" id="PF00294">
    <property type="entry name" value="PfkB"/>
    <property type="match status" value="1"/>
</dbReference>
<dbReference type="Gene3D" id="3.40.1190.20">
    <property type="match status" value="1"/>
</dbReference>
<dbReference type="PANTHER" id="PTHR43085:SF57">
    <property type="entry name" value="CARBOHYDRATE KINASE PFKB DOMAIN-CONTAINING PROTEIN"/>
    <property type="match status" value="1"/>
</dbReference>
<dbReference type="InterPro" id="IPR011611">
    <property type="entry name" value="PfkB_dom"/>
</dbReference>
<comment type="caution">
    <text evidence="5">The sequence shown here is derived from an EMBL/GenBank/DDBJ whole genome shotgun (WGS) entry which is preliminary data.</text>
</comment>
<keyword evidence="6" id="KW-1185">Reference proteome</keyword>
<evidence type="ECO:0000256" key="2">
    <source>
        <dbReference type="ARBA" id="ARBA00022679"/>
    </source>
</evidence>
<dbReference type="InterPro" id="IPR029056">
    <property type="entry name" value="Ribokinase-like"/>
</dbReference>
<organism evidence="5 6">
    <name type="scientific">Hymenobacter lucidus</name>
    <dbReference type="NCBI Taxonomy" id="2880930"/>
    <lineage>
        <taxon>Bacteria</taxon>
        <taxon>Pseudomonadati</taxon>
        <taxon>Bacteroidota</taxon>
        <taxon>Cytophagia</taxon>
        <taxon>Cytophagales</taxon>
        <taxon>Hymenobacteraceae</taxon>
        <taxon>Hymenobacter</taxon>
    </lineage>
</organism>
<reference evidence="5" key="1">
    <citation type="submission" date="2021-10" db="EMBL/GenBank/DDBJ databases">
        <authorList>
            <person name="Dean J.D."/>
            <person name="Kim M.K."/>
            <person name="Newey C.N."/>
            <person name="Stoker T.S."/>
            <person name="Thompson D.W."/>
            <person name="Grose J.H."/>
        </authorList>
    </citation>
    <scope>NUCLEOTIDE SEQUENCE</scope>
    <source>
        <strain evidence="5">BT178</strain>
    </source>
</reference>
<dbReference type="GO" id="GO:0016301">
    <property type="term" value="F:kinase activity"/>
    <property type="evidence" value="ECO:0007669"/>
    <property type="project" value="UniProtKB-KW"/>
</dbReference>
<evidence type="ECO:0000256" key="1">
    <source>
        <dbReference type="ARBA" id="ARBA00010688"/>
    </source>
</evidence>
<accession>A0ABS8AXK1</accession>
<evidence type="ECO:0000259" key="4">
    <source>
        <dbReference type="Pfam" id="PF00294"/>
    </source>
</evidence>
<evidence type="ECO:0000256" key="3">
    <source>
        <dbReference type="ARBA" id="ARBA00022777"/>
    </source>
</evidence>
<evidence type="ECO:0000313" key="5">
    <source>
        <dbReference type="EMBL" id="MCB2410503.1"/>
    </source>
</evidence>
<proteinExistence type="inferred from homology"/>
<dbReference type="SUPFAM" id="SSF53613">
    <property type="entry name" value="Ribokinase-like"/>
    <property type="match status" value="1"/>
</dbReference>
<gene>
    <name evidence="5" type="ORF">LGH74_21115</name>
</gene>
<keyword evidence="3 5" id="KW-0418">Kinase</keyword>
<dbReference type="Proteomes" id="UP001165296">
    <property type="component" value="Unassembled WGS sequence"/>
</dbReference>
<comment type="similarity">
    <text evidence="1">Belongs to the carbohydrate kinase PfkB family.</text>
</comment>
<dbReference type="InterPro" id="IPR050306">
    <property type="entry name" value="PfkB_Carbo_kinase"/>
</dbReference>